<feature type="region of interest" description="Disordered" evidence="1">
    <location>
        <begin position="1"/>
        <end position="22"/>
    </location>
</feature>
<keyword evidence="3" id="KW-1185">Reference proteome</keyword>
<evidence type="ECO:0000313" key="2">
    <source>
        <dbReference type="EMBL" id="QFZ20411.1"/>
    </source>
</evidence>
<dbReference type="Pfam" id="PF19381">
    <property type="entry name" value="DUF5956"/>
    <property type="match status" value="1"/>
</dbReference>
<sequence>MRLLPKDTPVTTPPGLPGRPASARLQFEGATYDRVPDTGFTMLLAWLAGLEHLVRLPDRESHTVTVTEIRGTARITHSGPRTSTDQDTIDEGIEDYLADAGVPAPPRGHRWYQRLPHGHDTLDDVYAHVNTALRATDPEGTAIHPDQLKPILTDIMAVLYPH</sequence>
<evidence type="ECO:0000256" key="1">
    <source>
        <dbReference type="SAM" id="MobiDB-lite"/>
    </source>
</evidence>
<dbReference type="EMBL" id="CP034550">
    <property type="protein sequence ID" value="QFZ20411.1"/>
    <property type="molecule type" value="Genomic_DNA"/>
</dbReference>
<dbReference type="OrthoDB" id="4476365at2"/>
<dbReference type="AlphaFoldDB" id="A0A5Q0H2J8"/>
<dbReference type="RefSeq" id="WP_033433577.1">
    <property type="nucleotide sequence ID" value="NZ_CP034550.1"/>
</dbReference>
<organism evidence="2 3">
    <name type="scientific">Saccharothrix syringae</name>
    <name type="common">Nocardiopsis syringae</name>
    <dbReference type="NCBI Taxonomy" id="103733"/>
    <lineage>
        <taxon>Bacteria</taxon>
        <taxon>Bacillati</taxon>
        <taxon>Actinomycetota</taxon>
        <taxon>Actinomycetes</taxon>
        <taxon>Pseudonocardiales</taxon>
        <taxon>Pseudonocardiaceae</taxon>
        <taxon>Saccharothrix</taxon>
    </lineage>
</organism>
<evidence type="ECO:0000313" key="3">
    <source>
        <dbReference type="Proteomes" id="UP000325787"/>
    </source>
</evidence>
<dbReference type="Proteomes" id="UP000325787">
    <property type="component" value="Chromosome"/>
</dbReference>
<protein>
    <submittedName>
        <fullName evidence="2">Uncharacterized protein</fullName>
    </submittedName>
</protein>
<accession>A0A5Q0H2J8</accession>
<name>A0A5Q0H2J8_SACSY</name>
<gene>
    <name evidence="2" type="ORF">EKG83_26005</name>
</gene>
<dbReference type="KEGG" id="ssyi:EKG83_26005"/>
<dbReference type="InterPro" id="IPR046000">
    <property type="entry name" value="DUF5956"/>
</dbReference>
<proteinExistence type="predicted"/>
<reference evidence="3" key="1">
    <citation type="journal article" date="2021" name="Curr. Microbiol.">
        <title>Complete genome of nocamycin-producing strain Saccharothrix syringae NRRL B-16468 reveals the biosynthetic potential for secondary metabolites.</title>
        <authorList>
            <person name="Mo X."/>
            <person name="Yang S."/>
        </authorList>
    </citation>
    <scope>NUCLEOTIDE SEQUENCE [LARGE SCALE GENOMIC DNA]</scope>
    <source>
        <strain evidence="3">ATCC 51364 / DSM 43886 / JCM 6844 / KCTC 9398 / NBRC 14523 / NRRL B-16468 / INA 2240</strain>
    </source>
</reference>